<reference evidence="3 4" key="1">
    <citation type="submission" date="2023-04" db="EMBL/GenBank/DDBJ databases">
        <title>Luteimonas sp. M1R5S18.</title>
        <authorList>
            <person name="Sun J.-Q."/>
        </authorList>
    </citation>
    <scope>NUCLEOTIDE SEQUENCE [LARGE SCALE GENOMIC DNA]</scope>
    <source>
        <strain evidence="3 4">M1R5S18</strain>
    </source>
</reference>
<accession>A0ABT6JG95</accession>
<evidence type="ECO:0000313" key="3">
    <source>
        <dbReference type="EMBL" id="MDH5829705.1"/>
    </source>
</evidence>
<dbReference type="PROSITE" id="PS50943">
    <property type="entry name" value="HTH_CROC1"/>
    <property type="match status" value="1"/>
</dbReference>
<keyword evidence="4" id="KW-1185">Reference proteome</keyword>
<organism evidence="3 4">
    <name type="scientific">Luteimonas rhizosphaericola</name>
    <dbReference type="NCBI Taxonomy" id="3042024"/>
    <lineage>
        <taxon>Bacteria</taxon>
        <taxon>Pseudomonadati</taxon>
        <taxon>Pseudomonadota</taxon>
        <taxon>Gammaproteobacteria</taxon>
        <taxon>Lysobacterales</taxon>
        <taxon>Lysobacteraceae</taxon>
        <taxon>Luteimonas</taxon>
    </lineage>
</organism>
<dbReference type="EMBL" id="JARXRN010000020">
    <property type="protein sequence ID" value="MDH5829705.1"/>
    <property type="molecule type" value="Genomic_DNA"/>
</dbReference>
<dbReference type="InterPro" id="IPR001387">
    <property type="entry name" value="Cro/C1-type_HTH"/>
</dbReference>
<dbReference type="SUPFAM" id="SSF47413">
    <property type="entry name" value="lambda repressor-like DNA-binding domains"/>
    <property type="match status" value="1"/>
</dbReference>
<evidence type="ECO:0000313" key="4">
    <source>
        <dbReference type="Proteomes" id="UP001156831"/>
    </source>
</evidence>
<comment type="caution">
    <text evidence="3">The sequence shown here is derived from an EMBL/GenBank/DDBJ whole genome shotgun (WGS) entry which is preliminary data.</text>
</comment>
<feature type="compositionally biased region" description="Basic and acidic residues" evidence="1">
    <location>
        <begin position="153"/>
        <end position="181"/>
    </location>
</feature>
<evidence type="ECO:0000256" key="1">
    <source>
        <dbReference type="SAM" id="MobiDB-lite"/>
    </source>
</evidence>
<name>A0ABT6JG95_9GAMM</name>
<dbReference type="CDD" id="cd00093">
    <property type="entry name" value="HTH_XRE"/>
    <property type="match status" value="1"/>
</dbReference>
<feature type="domain" description="HTH cro/C1-type" evidence="2">
    <location>
        <begin position="21"/>
        <end position="62"/>
    </location>
</feature>
<sequence length="207" mass="22414">MNVQDLLDEARRAGNLASDYALSQRLKVSKQAVSKWRLGQAAPDPVLCAKLAEITGIPLHRVLGIVGEARAISADEKRVWRKLAAAMFVGLLVTFPAAARADFPTNGHASEAPGVGIMRNEGCRFPQPGHVDSTPSALCLAPPNPSGDSVMPNRKDPPRSPDDGRAETEHERREREIHESENQDEALEETFPASDPVSPFIPAKTPE</sequence>
<dbReference type="Proteomes" id="UP001156831">
    <property type="component" value="Unassembled WGS sequence"/>
</dbReference>
<gene>
    <name evidence="3" type="ORF">QFW80_04125</name>
</gene>
<protein>
    <submittedName>
        <fullName evidence="3">Helix-turn-helix transcriptional regulator</fullName>
    </submittedName>
</protein>
<feature type="region of interest" description="Disordered" evidence="1">
    <location>
        <begin position="126"/>
        <end position="207"/>
    </location>
</feature>
<dbReference type="InterPro" id="IPR010982">
    <property type="entry name" value="Lambda_DNA-bd_dom_sf"/>
</dbReference>
<dbReference type="Pfam" id="PF01381">
    <property type="entry name" value="HTH_3"/>
    <property type="match status" value="1"/>
</dbReference>
<dbReference type="Gene3D" id="1.10.260.40">
    <property type="entry name" value="lambda repressor-like DNA-binding domains"/>
    <property type="match status" value="1"/>
</dbReference>
<evidence type="ECO:0000259" key="2">
    <source>
        <dbReference type="PROSITE" id="PS50943"/>
    </source>
</evidence>
<proteinExistence type="predicted"/>